<dbReference type="Gramene" id="PNT69412">
    <property type="protein sequence ID" value="PNT69412"/>
    <property type="gene ID" value="BRADI_3g54902v3"/>
</dbReference>
<evidence type="ECO:0000313" key="3">
    <source>
        <dbReference type="Proteomes" id="UP000008810"/>
    </source>
</evidence>
<dbReference type="PANTHER" id="PTHR36140:SF9">
    <property type="entry name" value="F-BOX DOMAIN CONTAINING PROTEIN"/>
    <property type="match status" value="1"/>
</dbReference>
<name>A0A2K2D556_BRADI</name>
<sequence>MQVCNRSSLPFRNPRNNDGGSLLSRCRRARRVLDGGGGDDEQPLEHGVVTTSALLHEDALAAVFARLHDDGPAVVRCAVTCRRWARVVSREAAALARALPPLGSLALGFFHQDDDVTGRRRSGPFFVPTTSGSRLLGSTTSSLLDGVHGVDSDFSRPERPLVLELRREVRADGLRLCVCDPVTGAADVLPPLSGQDKPGYYVCALLTGEDADPPVLSPAYFRLLLVYNRRGFTALRRYSSGTGSWGPEAKADTRVSTGWLHGNMVQATALRGAVYWPLDRFVLGPRGTPRRKHVVVHGPIHGALRLPGEDPLVPIREREQGHLRLAGQEAVLGWPHTLWGHPWSGHAKLLPR</sequence>
<proteinExistence type="predicted"/>
<dbReference type="OrthoDB" id="696275at2759"/>
<dbReference type="Proteomes" id="UP000008810">
    <property type="component" value="Chromosome 3"/>
</dbReference>
<reference evidence="1" key="2">
    <citation type="submission" date="2017-06" db="EMBL/GenBank/DDBJ databases">
        <title>WGS assembly of Brachypodium distachyon.</title>
        <authorList>
            <consortium name="The International Brachypodium Initiative"/>
            <person name="Lucas S."/>
            <person name="Harmon-Smith M."/>
            <person name="Lail K."/>
            <person name="Tice H."/>
            <person name="Grimwood J."/>
            <person name="Bruce D."/>
            <person name="Barry K."/>
            <person name="Shu S."/>
            <person name="Lindquist E."/>
            <person name="Wang M."/>
            <person name="Pitluck S."/>
            <person name="Vogel J.P."/>
            <person name="Garvin D.F."/>
            <person name="Mockler T.C."/>
            <person name="Schmutz J."/>
            <person name="Rokhsar D."/>
            <person name="Bevan M.W."/>
        </authorList>
    </citation>
    <scope>NUCLEOTIDE SEQUENCE</scope>
    <source>
        <strain evidence="1">Bd21</strain>
    </source>
</reference>
<evidence type="ECO:0008006" key="4">
    <source>
        <dbReference type="Google" id="ProtNLM"/>
    </source>
</evidence>
<gene>
    <name evidence="1" type="ORF">BRADI_3g54902v3</name>
</gene>
<dbReference type="EnsemblPlants" id="PNT69412">
    <property type="protein sequence ID" value="PNT69412"/>
    <property type="gene ID" value="BRADI_3g54902v3"/>
</dbReference>
<dbReference type="AlphaFoldDB" id="A0A2K2D556"/>
<dbReference type="InParanoid" id="A0A2K2D556"/>
<protein>
    <recommendedName>
        <fullName evidence="4">F-box domain-containing protein</fullName>
    </recommendedName>
</protein>
<keyword evidence="3" id="KW-1185">Reference proteome</keyword>
<evidence type="ECO:0000313" key="2">
    <source>
        <dbReference type="EnsemblPlants" id="PNT69412"/>
    </source>
</evidence>
<accession>A0A2K2D556</accession>
<organism evidence="1">
    <name type="scientific">Brachypodium distachyon</name>
    <name type="common">Purple false brome</name>
    <name type="synonym">Trachynia distachya</name>
    <dbReference type="NCBI Taxonomy" id="15368"/>
    <lineage>
        <taxon>Eukaryota</taxon>
        <taxon>Viridiplantae</taxon>
        <taxon>Streptophyta</taxon>
        <taxon>Embryophyta</taxon>
        <taxon>Tracheophyta</taxon>
        <taxon>Spermatophyta</taxon>
        <taxon>Magnoliopsida</taxon>
        <taxon>Liliopsida</taxon>
        <taxon>Poales</taxon>
        <taxon>Poaceae</taxon>
        <taxon>BOP clade</taxon>
        <taxon>Pooideae</taxon>
        <taxon>Stipodae</taxon>
        <taxon>Brachypodieae</taxon>
        <taxon>Brachypodium</taxon>
    </lineage>
</organism>
<reference evidence="2" key="3">
    <citation type="submission" date="2018-08" db="UniProtKB">
        <authorList>
            <consortium name="EnsemblPlants"/>
        </authorList>
    </citation>
    <scope>IDENTIFICATION</scope>
    <source>
        <strain evidence="2">cv. Bd21</strain>
    </source>
</reference>
<reference evidence="1 2" key="1">
    <citation type="journal article" date="2010" name="Nature">
        <title>Genome sequencing and analysis of the model grass Brachypodium distachyon.</title>
        <authorList>
            <consortium name="International Brachypodium Initiative"/>
        </authorList>
    </citation>
    <scope>NUCLEOTIDE SEQUENCE [LARGE SCALE GENOMIC DNA]</scope>
    <source>
        <strain evidence="1 2">Bd21</strain>
    </source>
</reference>
<evidence type="ECO:0000313" key="1">
    <source>
        <dbReference type="EMBL" id="PNT69412.1"/>
    </source>
</evidence>
<dbReference type="EMBL" id="CM000882">
    <property type="protein sequence ID" value="PNT69412.1"/>
    <property type="molecule type" value="Genomic_DNA"/>
</dbReference>
<dbReference type="PANTHER" id="PTHR36140">
    <property type="entry name" value="F-BOX DOMAIN-CONTAINING PROTEIN-RELATED"/>
    <property type="match status" value="1"/>
</dbReference>